<proteinExistence type="predicted"/>
<dbReference type="InterPro" id="IPR036291">
    <property type="entry name" value="NAD(P)-bd_dom_sf"/>
</dbReference>
<dbReference type="InterPro" id="IPR051397">
    <property type="entry name" value="Zn-ADH-like_protein"/>
</dbReference>
<dbReference type="InterPro" id="IPR013154">
    <property type="entry name" value="ADH-like_N"/>
</dbReference>
<gene>
    <name evidence="2" type="ORF">ISG29_03790</name>
</gene>
<name>A0A930UW80_9ACTN</name>
<evidence type="ECO:0000313" key="3">
    <source>
        <dbReference type="Proteomes" id="UP000656804"/>
    </source>
</evidence>
<dbReference type="SUPFAM" id="SSF50129">
    <property type="entry name" value="GroES-like"/>
    <property type="match status" value="1"/>
</dbReference>
<comment type="caution">
    <text evidence="2">The sequence shown here is derived from an EMBL/GenBank/DDBJ whole genome shotgun (WGS) entry which is preliminary data.</text>
</comment>
<dbReference type="GO" id="GO:0016491">
    <property type="term" value="F:oxidoreductase activity"/>
    <property type="evidence" value="ECO:0007669"/>
    <property type="project" value="InterPro"/>
</dbReference>
<reference evidence="2" key="1">
    <citation type="submission" date="2020-11" db="EMBL/GenBank/DDBJ databases">
        <title>Nocardioides sp. CBS4Y-1, whole genome shotgun sequence.</title>
        <authorList>
            <person name="Tuo L."/>
        </authorList>
    </citation>
    <scope>NUCLEOTIDE SEQUENCE</scope>
    <source>
        <strain evidence="2">CBS4Y-1</strain>
    </source>
</reference>
<evidence type="ECO:0000259" key="1">
    <source>
        <dbReference type="SMART" id="SM00829"/>
    </source>
</evidence>
<dbReference type="SMART" id="SM00829">
    <property type="entry name" value="PKS_ER"/>
    <property type="match status" value="1"/>
</dbReference>
<dbReference type="Proteomes" id="UP000656804">
    <property type="component" value="Unassembled WGS sequence"/>
</dbReference>
<keyword evidence="3" id="KW-1185">Reference proteome</keyword>
<dbReference type="Gene3D" id="3.40.50.720">
    <property type="entry name" value="NAD(P)-binding Rossmann-like Domain"/>
    <property type="match status" value="1"/>
</dbReference>
<dbReference type="EMBL" id="JADIVZ010000001">
    <property type="protein sequence ID" value="MBF4160797.1"/>
    <property type="molecule type" value="Genomic_DNA"/>
</dbReference>
<dbReference type="AlphaFoldDB" id="A0A930UW80"/>
<sequence>MQALELIALRGPDGLRLGERPVPSHEGMVVIETHAAGVCFPDLLMSRGKYQVSPQLPAVMGQEVAGRVLEAPRGSRFSPGDRVWALLESGGHAEVVAAPPERTFALPDDVDYVDGAALGVNYLTSAFALHRRGDLRAGESILVLGAAGGLGTAMVGMARAMGAVVHAVVSTDDKVATAREAGAHQVYVGDGFRDAVMATTGGRGVDCVADIVGGDLTVQAVRSTRPEGRVLVLGFTNGIGAVPSNRLLLRNVSLVGAGMGPLMAHVPDLLTGLSVTVVEALAAGLRPLIDSTFPLARGAEALRRMEDREARGKLVLQVRSDTRETAEPALTGGQ</sequence>
<dbReference type="SUPFAM" id="SSF51735">
    <property type="entry name" value="NAD(P)-binding Rossmann-fold domains"/>
    <property type="match status" value="1"/>
</dbReference>
<feature type="domain" description="Enoyl reductase (ER)" evidence="1">
    <location>
        <begin position="11"/>
        <end position="316"/>
    </location>
</feature>
<dbReference type="InterPro" id="IPR013149">
    <property type="entry name" value="ADH-like_C"/>
</dbReference>
<accession>A0A930UW80</accession>
<dbReference type="InterPro" id="IPR020843">
    <property type="entry name" value="ER"/>
</dbReference>
<dbReference type="Pfam" id="PF08240">
    <property type="entry name" value="ADH_N"/>
    <property type="match status" value="1"/>
</dbReference>
<protein>
    <submittedName>
        <fullName evidence="2">NADPH:quinone oxidoreductase family protein</fullName>
    </submittedName>
</protein>
<dbReference type="PANTHER" id="PTHR43677:SF4">
    <property type="entry name" value="QUINONE OXIDOREDUCTASE-LIKE PROTEIN 2"/>
    <property type="match status" value="1"/>
</dbReference>
<dbReference type="InterPro" id="IPR011032">
    <property type="entry name" value="GroES-like_sf"/>
</dbReference>
<dbReference type="PANTHER" id="PTHR43677">
    <property type="entry name" value="SHORT-CHAIN DEHYDROGENASE/REDUCTASE"/>
    <property type="match status" value="1"/>
</dbReference>
<organism evidence="2 3">
    <name type="scientific">Nocardioides acrostichi</name>
    <dbReference type="NCBI Taxonomy" id="2784339"/>
    <lineage>
        <taxon>Bacteria</taxon>
        <taxon>Bacillati</taxon>
        <taxon>Actinomycetota</taxon>
        <taxon>Actinomycetes</taxon>
        <taxon>Propionibacteriales</taxon>
        <taxon>Nocardioidaceae</taxon>
        <taxon>Nocardioides</taxon>
    </lineage>
</organism>
<dbReference type="Gene3D" id="3.90.180.10">
    <property type="entry name" value="Medium-chain alcohol dehydrogenases, catalytic domain"/>
    <property type="match status" value="1"/>
</dbReference>
<dbReference type="CDD" id="cd08241">
    <property type="entry name" value="QOR1"/>
    <property type="match status" value="1"/>
</dbReference>
<dbReference type="Pfam" id="PF00107">
    <property type="entry name" value="ADH_zinc_N"/>
    <property type="match status" value="1"/>
</dbReference>
<evidence type="ECO:0000313" key="2">
    <source>
        <dbReference type="EMBL" id="MBF4160797.1"/>
    </source>
</evidence>